<protein>
    <submittedName>
        <fullName evidence="1">33965_t:CDS:1</fullName>
    </submittedName>
</protein>
<dbReference type="EMBL" id="CAJVQC010097226">
    <property type="protein sequence ID" value="CAG8829430.1"/>
    <property type="molecule type" value="Genomic_DNA"/>
</dbReference>
<reference evidence="1" key="1">
    <citation type="submission" date="2021-06" db="EMBL/GenBank/DDBJ databases">
        <authorList>
            <person name="Kallberg Y."/>
            <person name="Tangrot J."/>
            <person name="Rosling A."/>
        </authorList>
    </citation>
    <scope>NUCLEOTIDE SEQUENCE</scope>
    <source>
        <strain evidence="1">MA461A</strain>
    </source>
</reference>
<feature type="non-terminal residue" evidence="1">
    <location>
        <position position="206"/>
    </location>
</feature>
<sequence length="206" mass="23666">ISPYNQECSELGVCFYDSEQENYRFFTWGEVSIENIIGLVSEKIKEYKVEKVIFNQPKKATAKVKENFASLSLMVNFQATSKEIVQEINSLLNKGIYSIANLERKEKEAGQKLIQENETPQPLEKEKTYEKQPPIVFSGKIVKCEVVTVKKGANEGSAFYSLLVEHDNNGLPQPIRIVGAERALVFHFGKKQAKNNYDFYRFWQSH</sequence>
<organism evidence="1 2">
    <name type="scientific">Racocetra persica</name>
    <dbReference type="NCBI Taxonomy" id="160502"/>
    <lineage>
        <taxon>Eukaryota</taxon>
        <taxon>Fungi</taxon>
        <taxon>Fungi incertae sedis</taxon>
        <taxon>Mucoromycota</taxon>
        <taxon>Glomeromycotina</taxon>
        <taxon>Glomeromycetes</taxon>
        <taxon>Diversisporales</taxon>
        <taxon>Gigasporaceae</taxon>
        <taxon>Racocetra</taxon>
    </lineage>
</organism>
<proteinExistence type="predicted"/>
<comment type="caution">
    <text evidence="1">The sequence shown here is derived from an EMBL/GenBank/DDBJ whole genome shotgun (WGS) entry which is preliminary data.</text>
</comment>
<gene>
    <name evidence="1" type="ORF">RPERSI_LOCUS27502</name>
</gene>
<evidence type="ECO:0000313" key="1">
    <source>
        <dbReference type="EMBL" id="CAG8829430.1"/>
    </source>
</evidence>
<name>A0ACA9SA43_9GLOM</name>
<accession>A0ACA9SA43</accession>
<evidence type="ECO:0000313" key="2">
    <source>
        <dbReference type="Proteomes" id="UP000789920"/>
    </source>
</evidence>
<keyword evidence="2" id="KW-1185">Reference proteome</keyword>
<dbReference type="Proteomes" id="UP000789920">
    <property type="component" value="Unassembled WGS sequence"/>
</dbReference>
<feature type="non-terminal residue" evidence="1">
    <location>
        <position position="1"/>
    </location>
</feature>